<feature type="region of interest" description="Disordered" evidence="1">
    <location>
        <begin position="274"/>
        <end position="316"/>
    </location>
</feature>
<feature type="compositionally biased region" description="Polar residues" evidence="1">
    <location>
        <begin position="274"/>
        <end position="286"/>
    </location>
</feature>
<dbReference type="AlphaFoldDB" id="A0A0B7APM7"/>
<accession>A0A0B7APM7</accession>
<proteinExistence type="predicted"/>
<evidence type="ECO:0000256" key="1">
    <source>
        <dbReference type="SAM" id="MobiDB-lite"/>
    </source>
</evidence>
<dbReference type="EMBL" id="HACG01035005">
    <property type="protein sequence ID" value="CEK81870.1"/>
    <property type="molecule type" value="Transcribed_RNA"/>
</dbReference>
<name>A0A0B7APM7_9EUPU</name>
<organism evidence="2">
    <name type="scientific">Arion vulgaris</name>
    <dbReference type="NCBI Taxonomy" id="1028688"/>
    <lineage>
        <taxon>Eukaryota</taxon>
        <taxon>Metazoa</taxon>
        <taxon>Spiralia</taxon>
        <taxon>Lophotrochozoa</taxon>
        <taxon>Mollusca</taxon>
        <taxon>Gastropoda</taxon>
        <taxon>Heterobranchia</taxon>
        <taxon>Euthyneura</taxon>
        <taxon>Panpulmonata</taxon>
        <taxon>Eupulmonata</taxon>
        <taxon>Stylommatophora</taxon>
        <taxon>Helicina</taxon>
        <taxon>Arionoidea</taxon>
        <taxon>Arionidae</taxon>
        <taxon>Arion</taxon>
    </lineage>
</organism>
<reference evidence="2" key="1">
    <citation type="submission" date="2014-12" db="EMBL/GenBank/DDBJ databases">
        <title>Insight into the proteome of Arion vulgaris.</title>
        <authorList>
            <person name="Aradska J."/>
            <person name="Bulat T."/>
            <person name="Smidak R."/>
            <person name="Sarate P."/>
            <person name="Gangsoo J."/>
            <person name="Sialana F."/>
            <person name="Bilban M."/>
            <person name="Lubec G."/>
        </authorList>
    </citation>
    <scope>NUCLEOTIDE SEQUENCE</scope>
    <source>
        <tissue evidence="2">Skin</tissue>
    </source>
</reference>
<evidence type="ECO:0000313" key="2">
    <source>
        <dbReference type="EMBL" id="CEK81870.1"/>
    </source>
</evidence>
<sequence length="316" mass="34950">MLAPCLLQYWSSIMIFQNNHNTVSFDILHRCPVAPVPVFIQVQESLFGDINSTPKLLGLDSSSGDYHLHNTLNSQEITTTSLGWNGKHTLSDVDLVELNSGNDGLGHVNVGMRQVVSPNDSDTSKQKSFKMSTSVRLSDTSVLSNKDYTSEGKDNLRYFALNALSMNSDVPSGKISDSATEKCHMYKLGEICINTETNLDNSDWYCFNSADARDCVTKACVPDLSLDDREINGSSSTCVTIKKQNIETQEMIDLLHVRDDPTILSIYQSTTFQAQSSSKESPSRYIQDSHHSSTADQQLPQSVDIDDDAGFPVDWS</sequence>
<gene>
    <name evidence="2" type="primary">ORF128371</name>
</gene>
<protein>
    <submittedName>
        <fullName evidence="2">Uncharacterized protein</fullName>
    </submittedName>
</protein>